<proteinExistence type="inferred from homology"/>
<comment type="caution">
    <text evidence="3">The sequence shown here is derived from an EMBL/GenBank/DDBJ whole genome shotgun (WGS) entry which is preliminary data.</text>
</comment>
<protein>
    <submittedName>
        <fullName evidence="3">Arylamine N-acetyltransferase</fullName>
    </submittedName>
</protein>
<name>A0ABP7YLE9_9ACTN</name>
<dbReference type="InterPro" id="IPR001447">
    <property type="entry name" value="Arylamine_N-AcTrfase"/>
</dbReference>
<organism evidence="3 4">
    <name type="scientific">Actinomadura keratinilytica</name>
    <dbReference type="NCBI Taxonomy" id="547461"/>
    <lineage>
        <taxon>Bacteria</taxon>
        <taxon>Bacillati</taxon>
        <taxon>Actinomycetota</taxon>
        <taxon>Actinomycetes</taxon>
        <taxon>Streptosporangiales</taxon>
        <taxon>Thermomonosporaceae</taxon>
        <taxon>Actinomadura</taxon>
    </lineage>
</organism>
<sequence>MTFSTGWDGDALDLDTYLGRLGFDGPVPPTLAALRALHRAHVTSIPFENLEIMLSRDVPLDLASLQDKMVRGRRGGYCFEHNRLFAAALERLGFRFTALIGRVTMGAENKIRPATHALLSVQPADDDRAWLCDVGFGAGPLEPLEFTDGASATQGEGWRYRLERLGPVDERVPHVALWTLWQAPAPGTAEDEWVDRHNFTDSPAFPIDYEVANHYVSTHLRSPFTSRPFAQRYSADAHHVLDGLTLTTFRPDGLADKRELSPGEVADVLADVFGIVLDEADAARLTASLSG</sequence>
<dbReference type="Gene3D" id="3.30.2140.10">
    <property type="entry name" value="Arylamine N-acetyltransferase"/>
    <property type="match status" value="1"/>
</dbReference>
<dbReference type="Proteomes" id="UP001500266">
    <property type="component" value="Unassembled WGS sequence"/>
</dbReference>
<dbReference type="SUPFAM" id="SSF54001">
    <property type="entry name" value="Cysteine proteinases"/>
    <property type="match status" value="1"/>
</dbReference>
<gene>
    <name evidence="3" type="ORF">GCM10022416_23120</name>
</gene>
<dbReference type="EMBL" id="BAABDO010000025">
    <property type="protein sequence ID" value="GAA4138065.1"/>
    <property type="molecule type" value="Genomic_DNA"/>
</dbReference>
<evidence type="ECO:0000256" key="2">
    <source>
        <dbReference type="RuleBase" id="RU003452"/>
    </source>
</evidence>
<dbReference type="PANTHER" id="PTHR11786">
    <property type="entry name" value="N-HYDROXYARYLAMINE O-ACETYLTRANSFERASE"/>
    <property type="match status" value="1"/>
</dbReference>
<keyword evidence="4" id="KW-1185">Reference proteome</keyword>
<reference evidence="4" key="1">
    <citation type="journal article" date="2019" name="Int. J. Syst. Evol. Microbiol.">
        <title>The Global Catalogue of Microorganisms (GCM) 10K type strain sequencing project: providing services to taxonomists for standard genome sequencing and annotation.</title>
        <authorList>
            <consortium name="The Broad Institute Genomics Platform"/>
            <consortium name="The Broad Institute Genome Sequencing Center for Infectious Disease"/>
            <person name="Wu L."/>
            <person name="Ma J."/>
        </authorList>
    </citation>
    <scope>NUCLEOTIDE SEQUENCE [LARGE SCALE GENOMIC DNA]</scope>
    <source>
        <strain evidence="4">JCM 17316</strain>
    </source>
</reference>
<evidence type="ECO:0000256" key="1">
    <source>
        <dbReference type="ARBA" id="ARBA00006547"/>
    </source>
</evidence>
<dbReference type="PANTHER" id="PTHR11786:SF0">
    <property type="entry name" value="ARYLAMINE N-ACETYLTRANSFERASE 4-RELATED"/>
    <property type="match status" value="1"/>
</dbReference>
<accession>A0ABP7YLE9</accession>
<evidence type="ECO:0000313" key="4">
    <source>
        <dbReference type="Proteomes" id="UP001500266"/>
    </source>
</evidence>
<dbReference type="Gene3D" id="2.40.128.150">
    <property type="entry name" value="Cysteine proteinases"/>
    <property type="match status" value="1"/>
</dbReference>
<dbReference type="PRINTS" id="PR01543">
    <property type="entry name" value="ANATRNSFRASE"/>
</dbReference>
<dbReference type="Pfam" id="PF00797">
    <property type="entry name" value="Acetyltransf_2"/>
    <property type="match status" value="1"/>
</dbReference>
<evidence type="ECO:0000313" key="3">
    <source>
        <dbReference type="EMBL" id="GAA4138065.1"/>
    </source>
</evidence>
<dbReference type="InterPro" id="IPR038765">
    <property type="entry name" value="Papain-like_cys_pep_sf"/>
</dbReference>
<comment type="similarity">
    <text evidence="1 2">Belongs to the arylamine N-acetyltransferase family.</text>
</comment>
<dbReference type="RefSeq" id="WP_345020320.1">
    <property type="nucleotide sequence ID" value="NZ_BAABDO010000025.1"/>
</dbReference>